<evidence type="ECO:0000256" key="1">
    <source>
        <dbReference type="ARBA" id="ARBA00006445"/>
    </source>
</evidence>
<dbReference type="SUPFAM" id="SSF50978">
    <property type="entry name" value="WD40 repeat-like"/>
    <property type="match status" value="1"/>
</dbReference>
<reference evidence="10" key="1">
    <citation type="journal article" date="2023" name="Nat. Commun.">
        <title>Diploid and tetraploid genomes of Acorus and the evolution of monocots.</title>
        <authorList>
            <person name="Ma L."/>
            <person name="Liu K.W."/>
            <person name="Li Z."/>
            <person name="Hsiao Y.Y."/>
            <person name="Qi Y."/>
            <person name="Fu T."/>
            <person name="Tang G.D."/>
            <person name="Zhang D."/>
            <person name="Sun W.H."/>
            <person name="Liu D.K."/>
            <person name="Li Y."/>
            <person name="Chen G.Z."/>
            <person name="Liu X.D."/>
            <person name="Liao X.Y."/>
            <person name="Jiang Y.T."/>
            <person name="Yu X."/>
            <person name="Hao Y."/>
            <person name="Huang J."/>
            <person name="Zhao X.W."/>
            <person name="Ke S."/>
            <person name="Chen Y.Y."/>
            <person name="Wu W.L."/>
            <person name="Hsu J.L."/>
            <person name="Lin Y.F."/>
            <person name="Huang M.D."/>
            <person name="Li C.Y."/>
            <person name="Huang L."/>
            <person name="Wang Z.W."/>
            <person name="Zhao X."/>
            <person name="Zhong W.Y."/>
            <person name="Peng D.H."/>
            <person name="Ahmad S."/>
            <person name="Lan S."/>
            <person name="Zhang J.S."/>
            <person name="Tsai W.C."/>
            <person name="Van de Peer Y."/>
            <person name="Liu Z.J."/>
        </authorList>
    </citation>
    <scope>NUCLEOTIDE SEQUENCE</scope>
    <source>
        <strain evidence="10">SCP</strain>
    </source>
</reference>
<evidence type="ECO:0000256" key="6">
    <source>
        <dbReference type="ARBA" id="ARBA00023306"/>
    </source>
</evidence>
<dbReference type="GO" id="GO:0010997">
    <property type="term" value="F:anaphase-promoting complex binding"/>
    <property type="evidence" value="ECO:0007669"/>
    <property type="project" value="InterPro"/>
</dbReference>
<proteinExistence type="inferred from homology"/>
<evidence type="ECO:0000313" key="11">
    <source>
        <dbReference type="Proteomes" id="UP001179952"/>
    </source>
</evidence>
<comment type="similarity">
    <text evidence="1">Belongs to the WD repeat CDC20/Fizzy family.</text>
</comment>
<reference evidence="10" key="2">
    <citation type="submission" date="2023-06" db="EMBL/GenBank/DDBJ databases">
        <authorList>
            <person name="Ma L."/>
            <person name="Liu K.-W."/>
            <person name="Li Z."/>
            <person name="Hsiao Y.-Y."/>
            <person name="Qi Y."/>
            <person name="Fu T."/>
            <person name="Tang G."/>
            <person name="Zhang D."/>
            <person name="Sun W.-H."/>
            <person name="Liu D.-K."/>
            <person name="Li Y."/>
            <person name="Chen G.-Z."/>
            <person name="Liu X.-D."/>
            <person name="Liao X.-Y."/>
            <person name="Jiang Y.-T."/>
            <person name="Yu X."/>
            <person name="Hao Y."/>
            <person name="Huang J."/>
            <person name="Zhao X.-W."/>
            <person name="Ke S."/>
            <person name="Chen Y.-Y."/>
            <person name="Wu W.-L."/>
            <person name="Hsu J.-L."/>
            <person name="Lin Y.-F."/>
            <person name="Huang M.-D."/>
            <person name="Li C.-Y."/>
            <person name="Huang L."/>
            <person name="Wang Z.-W."/>
            <person name="Zhao X."/>
            <person name="Zhong W.-Y."/>
            <person name="Peng D.-H."/>
            <person name="Ahmad S."/>
            <person name="Lan S."/>
            <person name="Zhang J.-S."/>
            <person name="Tsai W.-C."/>
            <person name="Van De Peer Y."/>
            <person name="Liu Z.-J."/>
        </authorList>
    </citation>
    <scope>NUCLEOTIDE SEQUENCE</scope>
    <source>
        <strain evidence="10">SCP</strain>
        <tissue evidence="10">Leaves</tissue>
    </source>
</reference>
<dbReference type="PANTHER" id="PTHR19918:SF8">
    <property type="entry name" value="FI02843P"/>
    <property type="match status" value="1"/>
</dbReference>
<name>A0AAV9BYP1_ACOGR</name>
<dbReference type="GO" id="GO:1990757">
    <property type="term" value="F:ubiquitin ligase activator activity"/>
    <property type="evidence" value="ECO:0007669"/>
    <property type="project" value="TreeGrafter"/>
</dbReference>
<evidence type="ECO:0000256" key="8">
    <source>
        <dbReference type="PROSITE-ProRule" id="PRU00221"/>
    </source>
</evidence>
<keyword evidence="5" id="KW-0498">Mitosis</keyword>
<dbReference type="AlphaFoldDB" id="A0AAV9BYP1"/>
<dbReference type="InterPro" id="IPR056150">
    <property type="entry name" value="WD40_CDC20-Fz"/>
</dbReference>
<dbReference type="Proteomes" id="UP001179952">
    <property type="component" value="Unassembled WGS sequence"/>
</dbReference>
<dbReference type="GO" id="GO:1905786">
    <property type="term" value="P:positive regulation of anaphase-promoting complex-dependent catabolic process"/>
    <property type="evidence" value="ECO:0007669"/>
    <property type="project" value="TreeGrafter"/>
</dbReference>
<evidence type="ECO:0000313" key="10">
    <source>
        <dbReference type="EMBL" id="KAK1281257.1"/>
    </source>
</evidence>
<feature type="repeat" description="WD" evidence="8">
    <location>
        <begin position="217"/>
        <end position="249"/>
    </location>
</feature>
<dbReference type="GO" id="GO:0031145">
    <property type="term" value="P:anaphase-promoting complex-dependent catabolic process"/>
    <property type="evidence" value="ECO:0007669"/>
    <property type="project" value="TreeGrafter"/>
</dbReference>
<keyword evidence="6" id="KW-0131">Cell cycle</keyword>
<comment type="caution">
    <text evidence="10">The sequence shown here is derived from an EMBL/GenBank/DDBJ whole genome shotgun (WGS) entry which is preliminary data.</text>
</comment>
<dbReference type="GO" id="GO:0005680">
    <property type="term" value="C:anaphase-promoting complex"/>
    <property type="evidence" value="ECO:0007669"/>
    <property type="project" value="TreeGrafter"/>
</dbReference>
<dbReference type="InterPro" id="IPR019775">
    <property type="entry name" value="WD40_repeat_CS"/>
</dbReference>
<evidence type="ECO:0000256" key="2">
    <source>
        <dbReference type="ARBA" id="ARBA00022574"/>
    </source>
</evidence>
<dbReference type="SMART" id="SM00320">
    <property type="entry name" value="WD40"/>
    <property type="match status" value="6"/>
</dbReference>
<gene>
    <name evidence="10" type="ORF">QJS04_geneDACA022948</name>
</gene>
<keyword evidence="2 8" id="KW-0853">WD repeat</keyword>
<evidence type="ECO:0000256" key="5">
    <source>
        <dbReference type="ARBA" id="ARBA00022776"/>
    </source>
</evidence>
<dbReference type="PROSITE" id="PS50082">
    <property type="entry name" value="WD_REPEATS_2"/>
    <property type="match status" value="3"/>
</dbReference>
<dbReference type="PANTHER" id="PTHR19918">
    <property type="entry name" value="CELL DIVISION CYCLE 20 CDC20 FIZZY -RELATED"/>
    <property type="match status" value="1"/>
</dbReference>
<dbReference type="Pfam" id="PF24807">
    <property type="entry name" value="WD40_CDC20-Fz"/>
    <property type="match status" value="1"/>
</dbReference>
<evidence type="ECO:0000256" key="3">
    <source>
        <dbReference type="ARBA" id="ARBA00022618"/>
    </source>
</evidence>
<evidence type="ECO:0000256" key="4">
    <source>
        <dbReference type="ARBA" id="ARBA00022737"/>
    </source>
</evidence>
<keyword evidence="4" id="KW-0677">Repeat</keyword>
<dbReference type="PROSITE" id="PS50294">
    <property type="entry name" value="WD_REPEATS_REGION"/>
    <property type="match status" value="3"/>
</dbReference>
<dbReference type="InterPro" id="IPR036322">
    <property type="entry name" value="WD40_repeat_dom_sf"/>
</dbReference>
<dbReference type="InterPro" id="IPR015943">
    <property type="entry name" value="WD40/YVTN_repeat-like_dom_sf"/>
</dbReference>
<feature type="repeat" description="WD" evidence="8">
    <location>
        <begin position="354"/>
        <end position="387"/>
    </location>
</feature>
<evidence type="ECO:0000259" key="9">
    <source>
        <dbReference type="Pfam" id="PF24807"/>
    </source>
</evidence>
<dbReference type="EMBL" id="JAUJYN010000001">
    <property type="protein sequence ID" value="KAK1281257.1"/>
    <property type="molecule type" value="Genomic_DNA"/>
</dbReference>
<comment type="function">
    <text evidence="7">Component of the anaphase promoting complex/cyclosome (APC/C), a cell cycle-regulated E3 ubiquitin-protein ligase complex that controls progression through mitosis and the G1 phase of the cell cycle.</text>
</comment>
<protein>
    <submittedName>
        <fullName evidence="10">Protein FIZZY-RELATED 3</fullName>
    </submittedName>
</protein>
<organism evidence="10 11">
    <name type="scientific">Acorus gramineus</name>
    <name type="common">Dwarf sweet flag</name>
    <dbReference type="NCBI Taxonomy" id="55184"/>
    <lineage>
        <taxon>Eukaryota</taxon>
        <taxon>Viridiplantae</taxon>
        <taxon>Streptophyta</taxon>
        <taxon>Embryophyta</taxon>
        <taxon>Tracheophyta</taxon>
        <taxon>Spermatophyta</taxon>
        <taxon>Magnoliopsida</taxon>
        <taxon>Liliopsida</taxon>
        <taxon>Acoraceae</taxon>
        <taxon>Acorus</taxon>
    </lineage>
</organism>
<dbReference type="PROSITE" id="PS00678">
    <property type="entry name" value="WD_REPEATS_1"/>
    <property type="match status" value="1"/>
</dbReference>
<feature type="domain" description="CDC20/Fizzy WD40" evidence="9">
    <location>
        <begin position="87"/>
        <end position="385"/>
    </location>
</feature>
<keyword evidence="11" id="KW-1185">Reference proteome</keyword>
<dbReference type="InterPro" id="IPR001680">
    <property type="entry name" value="WD40_rpt"/>
</dbReference>
<evidence type="ECO:0000256" key="7">
    <source>
        <dbReference type="ARBA" id="ARBA00023425"/>
    </source>
</evidence>
<dbReference type="GO" id="GO:0051301">
    <property type="term" value="P:cell division"/>
    <property type="evidence" value="ECO:0007669"/>
    <property type="project" value="UniProtKB-KW"/>
</dbReference>
<dbReference type="InterPro" id="IPR033010">
    <property type="entry name" value="Cdc20/Fizzy"/>
</dbReference>
<accession>A0AAV9BYP1</accession>
<sequence>MDFDMAHYLLTEGRKEKVTPCSPSKEAYRKCLAETLLSNRTRILAFKSKPHAPNQGIFSEVFSDGASRLPKSAKPRRYIPQSAERTLDAPELVDDYYLNLLDWGSNNVLSIALGSTVYLWDASNGSTSELISVDDEVGPVTSISWAPDGRHIAIGLNNSDVQLWDSTAACLLRTLRGGHRSRVGSLAWNDHILTTGGMDGLIINNDVRVRSHIVETYRGHQQEVCGLKWSGSGQLLASGGNDNLLHIWDRSMTSPSGGANQWLHRLEDHTAAVKALAWCPFQSNLLASGGGGGDRCIKFWNTQTGARLNSIDTGSPVCSLLWNKKERELLSSHGPTQNQLTLWKYPSMVKVTELTGHTSRVLFMSQSPDGCTVASAAGDETLRFWNIFGTPEPPKATSKVSANVGPFTSVSRISGNSSLVKFWRGLRSSPIQCPRRRRGKRWGRRGEKLRRLEGPPDWGPTVEVGAMRGGVLED</sequence>
<keyword evidence="3" id="KW-0132">Cell division</keyword>
<dbReference type="Gene3D" id="2.130.10.10">
    <property type="entry name" value="YVTN repeat-like/Quinoprotein amine dehydrogenase"/>
    <property type="match status" value="1"/>
</dbReference>
<feature type="repeat" description="WD" evidence="8">
    <location>
        <begin position="133"/>
        <end position="174"/>
    </location>
</feature>